<keyword evidence="3 8" id="KW-0812">Transmembrane</keyword>
<feature type="transmembrane region" description="Helical" evidence="8">
    <location>
        <begin position="484"/>
        <end position="505"/>
    </location>
</feature>
<dbReference type="Proteomes" id="UP001652627">
    <property type="component" value="Chromosome 39"/>
</dbReference>
<sequence>MGPRPLLLLALAWAGTGAAPGRYAPGDPVPLYVNTVGPYHNPGETYGYYALPVCRPGAGPGRGGGGGPAPGSRPLALAPALALGGGDCMAASLYRIRFRHDAPRAPLCTLELGPDEVAQLRAAVEALYYFEFVVDELRVRGFVGAVEEGGLPPHGRRLGLWTHLDFHLAWRGDRVVAANLSTGAARPQGLPPGPLALTHTYGVRWSRAPAGRGQRQAAAPHRPPPPDLHRLALLNGAVLVALLGGFVAVVLLRVLRTEGAPAGGEAEAAAILEDPDGGWKAVRGDVFRPPPWPGLLSALLGAGCQLLALAGAGLALGGAGGRAAAWAGPPPSSTLSRPPPAGYVAGGLYRRLGGRRWVANGVLTSGVFAGPFFATWSVVNAVHWAHGSTRALPAAAGGLLLAAWLLVGLPLVLLGAAAGRSRAGPLEAPGRTKSVARPIPPQPWYRAALVHAVVGGFLPFSAISVELYYVFATVWGREPYALDGGVLACVFAIPLAVGACLSVALTYFQLSGEDYRWWWHSALSTGSTGLFLFLYALFYYCCRSNMSGPVQTVEFFGYCLLAAYAASLMVGTVAFFASFKFIRYIYVNLKMD</sequence>
<evidence type="ECO:0000256" key="7">
    <source>
        <dbReference type="ARBA" id="ARBA00037688"/>
    </source>
</evidence>
<gene>
    <name evidence="10" type="primary">TM9SF1</name>
</gene>
<evidence type="ECO:0000256" key="4">
    <source>
        <dbReference type="ARBA" id="ARBA00022729"/>
    </source>
</evidence>
<comment type="function">
    <text evidence="7">Plays an essential role in autophagy.</text>
</comment>
<comment type="caution">
    <text evidence="8">Lacks conserved residue(s) required for the propagation of feature annotation.</text>
</comment>
<evidence type="ECO:0000256" key="3">
    <source>
        <dbReference type="ARBA" id="ARBA00022692"/>
    </source>
</evidence>
<name>A0ABM4G1J7_9AVES</name>
<evidence type="ECO:0000256" key="8">
    <source>
        <dbReference type="RuleBase" id="RU363079"/>
    </source>
</evidence>
<feature type="transmembrane region" description="Helical" evidence="8">
    <location>
        <begin position="517"/>
        <end position="540"/>
    </location>
</feature>
<dbReference type="PANTHER" id="PTHR10766">
    <property type="entry name" value="TRANSMEMBRANE 9 SUPERFAMILY PROTEIN"/>
    <property type="match status" value="1"/>
</dbReference>
<evidence type="ECO:0000256" key="2">
    <source>
        <dbReference type="ARBA" id="ARBA00005227"/>
    </source>
</evidence>
<evidence type="ECO:0000256" key="6">
    <source>
        <dbReference type="ARBA" id="ARBA00023136"/>
    </source>
</evidence>
<reference evidence="10" key="1">
    <citation type="submission" date="2025-08" db="UniProtKB">
        <authorList>
            <consortium name="RefSeq"/>
        </authorList>
    </citation>
    <scope>IDENTIFICATION</scope>
    <source>
        <tissue evidence="10">Blood</tissue>
    </source>
</reference>
<feature type="transmembrane region" description="Helical" evidence="8">
    <location>
        <begin position="357"/>
        <end position="379"/>
    </location>
</feature>
<feature type="chain" id="PRO_5044951329" description="Transmembrane 9 superfamily member" evidence="8">
    <location>
        <begin position="19"/>
        <end position="592"/>
    </location>
</feature>
<keyword evidence="9" id="KW-1185">Reference proteome</keyword>
<protein>
    <recommendedName>
        <fullName evidence="8">Transmembrane 9 superfamily member</fullName>
    </recommendedName>
</protein>
<evidence type="ECO:0000313" key="10">
    <source>
        <dbReference type="RefSeq" id="XP_067171069.1"/>
    </source>
</evidence>
<feature type="transmembrane region" description="Helical" evidence="8">
    <location>
        <begin position="447"/>
        <end position="472"/>
    </location>
</feature>
<accession>A0ABM4G1J7</accession>
<proteinExistence type="inferred from homology"/>
<dbReference type="Pfam" id="PF02990">
    <property type="entry name" value="EMP70"/>
    <property type="match status" value="1"/>
</dbReference>
<evidence type="ECO:0000313" key="9">
    <source>
        <dbReference type="Proteomes" id="UP001652627"/>
    </source>
</evidence>
<comment type="similarity">
    <text evidence="2 8">Belongs to the nonaspanin (TM9SF) (TC 9.A.2) family.</text>
</comment>
<feature type="transmembrane region" description="Helical" evidence="8">
    <location>
        <begin position="391"/>
        <end position="414"/>
    </location>
</feature>
<keyword evidence="5 8" id="KW-1133">Transmembrane helix</keyword>
<feature type="transmembrane region" description="Helical" evidence="8">
    <location>
        <begin position="555"/>
        <end position="582"/>
    </location>
</feature>
<dbReference type="PANTHER" id="PTHR10766:SF177">
    <property type="entry name" value="TRANSMEMBRANE 9 SUPERFAMILY MEMBER 1"/>
    <property type="match status" value="1"/>
</dbReference>
<evidence type="ECO:0000256" key="5">
    <source>
        <dbReference type="ARBA" id="ARBA00022989"/>
    </source>
</evidence>
<dbReference type="GeneID" id="136995171"/>
<evidence type="ECO:0000256" key="1">
    <source>
        <dbReference type="ARBA" id="ARBA00004542"/>
    </source>
</evidence>
<feature type="transmembrane region" description="Helical" evidence="8">
    <location>
        <begin position="231"/>
        <end position="255"/>
    </location>
</feature>
<dbReference type="RefSeq" id="XP_067171069.1">
    <property type="nucleotide sequence ID" value="XM_067314968.1"/>
</dbReference>
<dbReference type="InterPro" id="IPR004240">
    <property type="entry name" value="EMP70"/>
</dbReference>
<keyword evidence="6 8" id="KW-0472">Membrane</keyword>
<comment type="subcellular location">
    <subcellularLocation>
        <location evidence="1">Cytoplasmic vesicle</location>
        <location evidence="1">Autophagosome membrane</location>
        <topology evidence="1">Multi-pass membrane protein</topology>
    </subcellularLocation>
</comment>
<keyword evidence="4 8" id="KW-0732">Signal</keyword>
<organism evidence="9 10">
    <name type="scientific">Apteryx mantelli</name>
    <name type="common">North Island brown kiwi</name>
    <dbReference type="NCBI Taxonomy" id="2696672"/>
    <lineage>
        <taxon>Eukaryota</taxon>
        <taxon>Metazoa</taxon>
        <taxon>Chordata</taxon>
        <taxon>Craniata</taxon>
        <taxon>Vertebrata</taxon>
        <taxon>Euteleostomi</taxon>
        <taxon>Archelosauria</taxon>
        <taxon>Archosauria</taxon>
        <taxon>Dinosauria</taxon>
        <taxon>Saurischia</taxon>
        <taxon>Theropoda</taxon>
        <taxon>Coelurosauria</taxon>
        <taxon>Aves</taxon>
        <taxon>Palaeognathae</taxon>
        <taxon>Apterygiformes</taxon>
        <taxon>Apterygidae</taxon>
        <taxon>Apteryx</taxon>
    </lineage>
</organism>
<feature type="signal peptide" evidence="8">
    <location>
        <begin position="1"/>
        <end position="18"/>
    </location>
</feature>